<evidence type="ECO:0000313" key="1">
    <source>
        <dbReference type="EMBL" id="CAD7222554.1"/>
    </source>
</evidence>
<protein>
    <submittedName>
        <fullName evidence="1">Uncharacterized protein</fullName>
    </submittedName>
</protein>
<organism evidence="1">
    <name type="scientific">Cyprideis torosa</name>
    <dbReference type="NCBI Taxonomy" id="163714"/>
    <lineage>
        <taxon>Eukaryota</taxon>
        <taxon>Metazoa</taxon>
        <taxon>Ecdysozoa</taxon>
        <taxon>Arthropoda</taxon>
        <taxon>Crustacea</taxon>
        <taxon>Oligostraca</taxon>
        <taxon>Ostracoda</taxon>
        <taxon>Podocopa</taxon>
        <taxon>Podocopida</taxon>
        <taxon>Cytherocopina</taxon>
        <taxon>Cytheroidea</taxon>
        <taxon>Cytherideidae</taxon>
        <taxon>Cyprideis</taxon>
    </lineage>
</organism>
<dbReference type="AlphaFoldDB" id="A0A7R8W0L4"/>
<proteinExistence type="predicted"/>
<sequence length="213" mass="23395">MWIEGWPDICLLLALITSSMLPRTTAATLYQPGETVCLLTPDIRELLKDLSESASLAGQHRSKRAATRDMLGSQSKAAPQTYFGIQFDANGTASRAECTVGSTAVVVLELRSKRWNPSMGDVTSLHFVDLETKMKNSVRPAILDIQFVKERSVDDLDRAFRSKTQKGRKLGAYDLGEIIGWAVLPRGKGSATLREYEECSKSSPTGEGKRDSP</sequence>
<dbReference type="EMBL" id="OB660071">
    <property type="protein sequence ID" value="CAD7222554.1"/>
    <property type="molecule type" value="Genomic_DNA"/>
</dbReference>
<accession>A0A7R8W0L4</accession>
<reference evidence="1" key="1">
    <citation type="submission" date="2020-11" db="EMBL/GenBank/DDBJ databases">
        <authorList>
            <person name="Tran Van P."/>
        </authorList>
    </citation>
    <scope>NUCLEOTIDE SEQUENCE</scope>
</reference>
<gene>
    <name evidence="1" type="ORF">CTOB1V02_LOCUS556</name>
</gene>
<name>A0A7R8W0L4_9CRUS</name>